<dbReference type="EMBL" id="JAIWYP010000011">
    <property type="protein sequence ID" value="KAH3736390.1"/>
    <property type="molecule type" value="Genomic_DNA"/>
</dbReference>
<accession>A0A9D4HV65</accession>
<organism evidence="1 2">
    <name type="scientific">Dreissena polymorpha</name>
    <name type="common">Zebra mussel</name>
    <name type="synonym">Mytilus polymorpha</name>
    <dbReference type="NCBI Taxonomy" id="45954"/>
    <lineage>
        <taxon>Eukaryota</taxon>
        <taxon>Metazoa</taxon>
        <taxon>Spiralia</taxon>
        <taxon>Lophotrochozoa</taxon>
        <taxon>Mollusca</taxon>
        <taxon>Bivalvia</taxon>
        <taxon>Autobranchia</taxon>
        <taxon>Heteroconchia</taxon>
        <taxon>Euheterodonta</taxon>
        <taxon>Imparidentia</taxon>
        <taxon>Neoheterodontei</taxon>
        <taxon>Myida</taxon>
        <taxon>Dreissenoidea</taxon>
        <taxon>Dreissenidae</taxon>
        <taxon>Dreissena</taxon>
    </lineage>
</organism>
<reference evidence="1" key="2">
    <citation type="submission" date="2020-11" db="EMBL/GenBank/DDBJ databases">
        <authorList>
            <person name="McCartney M.A."/>
            <person name="Auch B."/>
            <person name="Kono T."/>
            <person name="Mallez S."/>
            <person name="Becker A."/>
            <person name="Gohl D.M."/>
            <person name="Silverstein K.A.T."/>
            <person name="Koren S."/>
            <person name="Bechman K.B."/>
            <person name="Herman A."/>
            <person name="Abrahante J.E."/>
            <person name="Garbe J."/>
        </authorList>
    </citation>
    <scope>NUCLEOTIDE SEQUENCE</scope>
    <source>
        <strain evidence="1">Duluth1</strain>
        <tissue evidence="1">Whole animal</tissue>
    </source>
</reference>
<reference evidence="1" key="1">
    <citation type="journal article" date="2019" name="bioRxiv">
        <title>The Genome of the Zebra Mussel, Dreissena polymorpha: A Resource for Invasive Species Research.</title>
        <authorList>
            <person name="McCartney M.A."/>
            <person name="Auch B."/>
            <person name="Kono T."/>
            <person name="Mallez S."/>
            <person name="Zhang Y."/>
            <person name="Obille A."/>
            <person name="Becker A."/>
            <person name="Abrahante J.E."/>
            <person name="Garbe J."/>
            <person name="Badalamenti J.P."/>
            <person name="Herman A."/>
            <person name="Mangelson H."/>
            <person name="Liachko I."/>
            <person name="Sullivan S."/>
            <person name="Sone E.D."/>
            <person name="Koren S."/>
            <person name="Silverstein K.A.T."/>
            <person name="Beckman K.B."/>
            <person name="Gohl D.M."/>
        </authorList>
    </citation>
    <scope>NUCLEOTIDE SEQUENCE</scope>
    <source>
        <strain evidence="1">Duluth1</strain>
        <tissue evidence="1">Whole animal</tissue>
    </source>
</reference>
<dbReference type="Proteomes" id="UP000828390">
    <property type="component" value="Unassembled WGS sequence"/>
</dbReference>
<dbReference type="AlphaFoldDB" id="A0A9D4HV65"/>
<evidence type="ECO:0000313" key="1">
    <source>
        <dbReference type="EMBL" id="KAH3736390.1"/>
    </source>
</evidence>
<name>A0A9D4HV65_DREPO</name>
<protein>
    <submittedName>
        <fullName evidence="1">Uncharacterized protein</fullName>
    </submittedName>
</protein>
<comment type="caution">
    <text evidence="1">The sequence shown here is derived from an EMBL/GenBank/DDBJ whole genome shotgun (WGS) entry which is preliminary data.</text>
</comment>
<gene>
    <name evidence="1" type="ORF">DPMN_042953</name>
</gene>
<proteinExistence type="predicted"/>
<sequence length="68" mass="7619">MALVDADYKFICAEVGSNGSAGDAQVCLRKPSIKECWAYLIMNLYRTTTDQRRSTLLRMTHSPRGSGY</sequence>
<evidence type="ECO:0000313" key="2">
    <source>
        <dbReference type="Proteomes" id="UP000828390"/>
    </source>
</evidence>
<keyword evidence="2" id="KW-1185">Reference proteome</keyword>